<evidence type="ECO:0000313" key="9">
    <source>
        <dbReference type="EMBL" id="VDZ99116.1"/>
    </source>
</evidence>
<evidence type="ECO:0000256" key="4">
    <source>
        <dbReference type="ARBA" id="ARBA00022737"/>
    </source>
</evidence>
<feature type="domain" description="Citrate transporter-like" evidence="8">
    <location>
        <begin position="2"/>
        <end position="129"/>
    </location>
</feature>
<dbReference type="EMBL" id="LR134140">
    <property type="protein sequence ID" value="VDZ99116.1"/>
    <property type="molecule type" value="Genomic_DNA"/>
</dbReference>
<gene>
    <name evidence="9" type="primary">sdcS_2</name>
    <name evidence="9" type="ORF">NCTC129_05419</name>
</gene>
<dbReference type="Pfam" id="PF03600">
    <property type="entry name" value="CitMHS"/>
    <property type="match status" value="1"/>
</dbReference>
<keyword evidence="3 7" id="KW-0812">Transmembrane</keyword>
<comment type="subcellular location">
    <subcellularLocation>
        <location evidence="1">Membrane</location>
        <topology evidence="1">Multi-pass membrane protein</topology>
    </subcellularLocation>
</comment>
<accession>A0A447N743</accession>
<keyword evidence="5 7" id="KW-1133">Transmembrane helix</keyword>
<evidence type="ECO:0000256" key="3">
    <source>
        <dbReference type="ARBA" id="ARBA00022692"/>
    </source>
</evidence>
<evidence type="ECO:0000256" key="5">
    <source>
        <dbReference type="ARBA" id="ARBA00022989"/>
    </source>
</evidence>
<feature type="transmembrane region" description="Helical" evidence="7">
    <location>
        <begin position="66"/>
        <end position="85"/>
    </location>
</feature>
<feature type="transmembrane region" description="Helical" evidence="7">
    <location>
        <begin position="105"/>
        <end position="125"/>
    </location>
</feature>
<dbReference type="Proteomes" id="UP000282086">
    <property type="component" value="Chromosome"/>
</dbReference>
<dbReference type="PANTHER" id="PTHR43652">
    <property type="entry name" value="BASIC AMINO ACID ANTIPORTER YFCC-RELATED"/>
    <property type="match status" value="1"/>
</dbReference>
<protein>
    <submittedName>
        <fullName evidence="9">Sodium/sulfate transporter</fullName>
    </submittedName>
</protein>
<dbReference type="InterPro" id="IPR004680">
    <property type="entry name" value="Cit_transptr-like_dom"/>
</dbReference>
<keyword evidence="6 7" id="KW-0472">Membrane</keyword>
<dbReference type="AlphaFoldDB" id="A0A447N743"/>
<evidence type="ECO:0000313" key="10">
    <source>
        <dbReference type="Proteomes" id="UP000282086"/>
    </source>
</evidence>
<feature type="transmembrane region" description="Helical" evidence="7">
    <location>
        <begin position="29"/>
        <end position="54"/>
    </location>
</feature>
<reference evidence="9 10" key="1">
    <citation type="submission" date="2018-12" db="EMBL/GenBank/DDBJ databases">
        <authorList>
            <consortium name="Pathogen Informatics"/>
        </authorList>
    </citation>
    <scope>NUCLEOTIDE SEQUENCE [LARGE SCALE GENOMIC DNA]</scope>
    <source>
        <strain evidence="9 10">NCTC129</strain>
    </source>
</reference>
<dbReference type="PANTHER" id="PTHR43652:SF1">
    <property type="entry name" value="RESPONSE REGULATOR"/>
    <property type="match status" value="1"/>
</dbReference>
<dbReference type="InterPro" id="IPR051679">
    <property type="entry name" value="DASS-Related_Transporters"/>
</dbReference>
<keyword evidence="2" id="KW-0813">Transport</keyword>
<name>A0A447N743_SALET</name>
<proteinExistence type="predicted"/>
<evidence type="ECO:0000256" key="7">
    <source>
        <dbReference type="SAM" id="Phobius"/>
    </source>
</evidence>
<evidence type="ECO:0000256" key="6">
    <source>
        <dbReference type="ARBA" id="ARBA00023136"/>
    </source>
</evidence>
<organism evidence="9 10">
    <name type="scientific">Salmonella enterica I</name>
    <dbReference type="NCBI Taxonomy" id="59201"/>
    <lineage>
        <taxon>Bacteria</taxon>
        <taxon>Pseudomonadati</taxon>
        <taxon>Pseudomonadota</taxon>
        <taxon>Gammaproteobacteria</taxon>
        <taxon>Enterobacterales</taxon>
        <taxon>Enterobacteriaceae</taxon>
        <taxon>Salmonella</taxon>
    </lineage>
</organism>
<evidence type="ECO:0000259" key="8">
    <source>
        <dbReference type="Pfam" id="PF03600"/>
    </source>
</evidence>
<sequence length="177" mass="19084">MRTGVATVVGTWLVKMAGSSEIKMLVLLMITVAGLGAFMSSTGVVAIFIPVVLSVSMHMQTSPSRLMMPLSFAGLISGMMTLVATPPNLVVNSELLREGLHGFNFFSVTPLGIVVLALGIVYMLVMRFMLKGDAPGQQAGKRRTFRDLIREYRLTGRARRLAIRPRFADGGTAAGRP</sequence>
<keyword evidence="4" id="KW-0677">Repeat</keyword>
<evidence type="ECO:0000256" key="2">
    <source>
        <dbReference type="ARBA" id="ARBA00022448"/>
    </source>
</evidence>
<dbReference type="GO" id="GO:0005886">
    <property type="term" value="C:plasma membrane"/>
    <property type="evidence" value="ECO:0007669"/>
    <property type="project" value="TreeGrafter"/>
</dbReference>
<evidence type="ECO:0000256" key="1">
    <source>
        <dbReference type="ARBA" id="ARBA00004141"/>
    </source>
</evidence>
<dbReference type="GO" id="GO:0055085">
    <property type="term" value="P:transmembrane transport"/>
    <property type="evidence" value="ECO:0007669"/>
    <property type="project" value="InterPro"/>
</dbReference>